<comment type="caution">
    <text evidence="4">The sequence shown here is derived from an EMBL/GenBank/DDBJ whole genome shotgun (WGS) entry which is preliminary data.</text>
</comment>
<dbReference type="Gene3D" id="2.60.40.10">
    <property type="entry name" value="Immunoglobulins"/>
    <property type="match status" value="1"/>
</dbReference>
<evidence type="ECO:0000256" key="2">
    <source>
        <dbReference type="SAM" id="SignalP"/>
    </source>
</evidence>
<feature type="chain" id="PRO_5010343015" description="SbsA Ig-like domain-containing protein" evidence="2">
    <location>
        <begin position="25"/>
        <end position="360"/>
    </location>
</feature>
<dbReference type="Pfam" id="PF13205">
    <property type="entry name" value="Big_5"/>
    <property type="match status" value="1"/>
</dbReference>
<dbReference type="InterPro" id="IPR032812">
    <property type="entry name" value="SbsA_Ig"/>
</dbReference>
<reference evidence="4 5" key="1">
    <citation type="submission" date="2014-03" db="EMBL/GenBank/DDBJ databases">
        <title>Genome sequence of Clostridium litorale W6, DSM 5388.</title>
        <authorList>
            <person name="Poehlein A."/>
            <person name="Jagirdar A."/>
            <person name="Khonsari B."/>
            <person name="Chibani C.M."/>
            <person name="Gutierrez Gutierrez D.A."/>
            <person name="Davydova E."/>
            <person name="Alghaithi H.S."/>
            <person name="Nair K.P."/>
            <person name="Dhamotharan K."/>
            <person name="Chandran L."/>
            <person name="G W."/>
            <person name="Daniel R."/>
        </authorList>
    </citation>
    <scope>NUCLEOTIDE SEQUENCE [LARGE SCALE GENOMIC DNA]</scope>
    <source>
        <strain evidence="4 5">W6</strain>
    </source>
</reference>
<dbReference type="Proteomes" id="UP000027946">
    <property type="component" value="Unassembled WGS sequence"/>
</dbReference>
<dbReference type="RefSeq" id="WP_038265642.1">
    <property type="nucleotide sequence ID" value="NZ_FSRH01000018.1"/>
</dbReference>
<dbReference type="OrthoDB" id="2067368at2"/>
<evidence type="ECO:0000256" key="1">
    <source>
        <dbReference type="ARBA" id="ARBA00022729"/>
    </source>
</evidence>
<dbReference type="InterPro" id="IPR013783">
    <property type="entry name" value="Ig-like_fold"/>
</dbReference>
<gene>
    <name evidence="4" type="ORF">CLIT_12c00210</name>
</gene>
<keyword evidence="5" id="KW-1185">Reference proteome</keyword>
<evidence type="ECO:0000313" key="4">
    <source>
        <dbReference type="EMBL" id="KDR94953.1"/>
    </source>
</evidence>
<dbReference type="InterPro" id="IPR014755">
    <property type="entry name" value="Cu-Rt/internalin_Ig-like"/>
</dbReference>
<protein>
    <recommendedName>
        <fullName evidence="3">SbsA Ig-like domain-containing protein</fullName>
    </recommendedName>
</protein>
<dbReference type="Gene3D" id="2.60.40.1220">
    <property type="match status" value="1"/>
</dbReference>
<dbReference type="STRING" id="1121324.CLIT_12c00210"/>
<evidence type="ECO:0000259" key="3">
    <source>
        <dbReference type="Pfam" id="PF13205"/>
    </source>
</evidence>
<accession>A0A069RDX8</accession>
<proteinExistence type="predicted"/>
<feature type="signal peptide" evidence="2">
    <location>
        <begin position="1"/>
        <end position="24"/>
    </location>
</feature>
<feature type="domain" description="SbsA Ig-like" evidence="3">
    <location>
        <begin position="30"/>
        <end position="119"/>
    </location>
</feature>
<evidence type="ECO:0000313" key="5">
    <source>
        <dbReference type="Proteomes" id="UP000027946"/>
    </source>
</evidence>
<dbReference type="eggNOG" id="ENOG50349K0">
    <property type="taxonomic scope" value="Bacteria"/>
</dbReference>
<sequence length="360" mass="40193">MKKSIRLGIVFVLTLIVSTSIAVAKELPAEKDVWAYKEWRIEFNEVVNPASINGNIYVQDQNGYNVEQDIGYEDDGKIIVLTPKTPYELGQAYTINVLAGIKSFGGENLSEDVHKTFSTSIDAPWSPYIVKTSANSISLNWYYSEDLSDCKYRIYESNELYGEYTRVANSEGGYEWSEEWRGSEGSSVKDGVSILNLPYAQSKYYKISAVKNGIESDQSNAVNVTVYSGDEYIDFIKNSRLNGENYDLGPVLEQYFKSTGYSYSFNTYGFEPWAPIGNDEVVFTGVTKEGSSLSQSGSIWDVLGSPSNDSEIFEITFKITEYDNGSGSWTIKSGKLGNNTLSADEAGDKLRLIYDSYSPY</sequence>
<dbReference type="EMBL" id="JJMM01000012">
    <property type="protein sequence ID" value="KDR94953.1"/>
    <property type="molecule type" value="Genomic_DNA"/>
</dbReference>
<name>A0A069RDX8_PEPLI</name>
<dbReference type="AlphaFoldDB" id="A0A069RDX8"/>
<keyword evidence="1 2" id="KW-0732">Signal</keyword>
<organism evidence="4 5">
    <name type="scientific">Peptoclostridium litorale DSM 5388</name>
    <dbReference type="NCBI Taxonomy" id="1121324"/>
    <lineage>
        <taxon>Bacteria</taxon>
        <taxon>Bacillati</taxon>
        <taxon>Bacillota</taxon>
        <taxon>Clostridia</taxon>
        <taxon>Peptostreptococcales</taxon>
        <taxon>Peptoclostridiaceae</taxon>
        <taxon>Peptoclostridium</taxon>
    </lineage>
</organism>